<evidence type="ECO:0000259" key="8">
    <source>
        <dbReference type="PROSITE" id="PS50929"/>
    </source>
</evidence>
<dbReference type="InterPro" id="IPR036640">
    <property type="entry name" value="ABC1_TM_sf"/>
</dbReference>
<evidence type="ECO:0000256" key="5">
    <source>
        <dbReference type="ARBA" id="ARBA00022989"/>
    </source>
</evidence>
<feature type="domain" description="ABC transmembrane type-1" evidence="8">
    <location>
        <begin position="1"/>
        <end position="117"/>
    </location>
</feature>
<dbReference type="Pfam" id="PF00664">
    <property type="entry name" value="ABC_membrane"/>
    <property type="match status" value="1"/>
</dbReference>
<evidence type="ECO:0000256" key="6">
    <source>
        <dbReference type="ARBA" id="ARBA00023136"/>
    </source>
</evidence>
<evidence type="ECO:0000256" key="3">
    <source>
        <dbReference type="ARBA" id="ARBA00022741"/>
    </source>
</evidence>
<keyword evidence="1" id="KW-0813">Transport</keyword>
<reference evidence="9" key="1">
    <citation type="submission" date="2020-02" db="EMBL/GenBank/DDBJ databases">
        <authorList>
            <person name="Lichtner F.J."/>
        </authorList>
    </citation>
    <scope>NUCLEOTIDE SEQUENCE</scope>
    <source>
        <strain evidence="9">G10</strain>
    </source>
</reference>
<keyword evidence="6 7" id="KW-0472">Membrane</keyword>
<dbReference type="GO" id="GO:0140359">
    <property type="term" value="F:ABC-type transporter activity"/>
    <property type="evidence" value="ECO:0007669"/>
    <property type="project" value="InterPro"/>
</dbReference>
<name>A0A9P5GQH1_PENCR</name>
<evidence type="ECO:0000256" key="7">
    <source>
        <dbReference type="SAM" id="Phobius"/>
    </source>
</evidence>
<keyword evidence="4" id="KW-0067">ATP-binding</keyword>
<evidence type="ECO:0000256" key="4">
    <source>
        <dbReference type="ARBA" id="ARBA00022840"/>
    </source>
</evidence>
<dbReference type="PROSITE" id="PS50929">
    <property type="entry name" value="ABC_TM1F"/>
    <property type="match status" value="1"/>
</dbReference>
<organism evidence="9 10">
    <name type="scientific">Penicillium crustosum</name>
    <name type="common">Blue mold fungus</name>
    <dbReference type="NCBI Taxonomy" id="36656"/>
    <lineage>
        <taxon>Eukaryota</taxon>
        <taxon>Fungi</taxon>
        <taxon>Dikarya</taxon>
        <taxon>Ascomycota</taxon>
        <taxon>Pezizomycotina</taxon>
        <taxon>Eurotiomycetes</taxon>
        <taxon>Eurotiomycetidae</taxon>
        <taxon>Eurotiales</taxon>
        <taxon>Aspergillaceae</taxon>
        <taxon>Penicillium</taxon>
    </lineage>
</organism>
<dbReference type="Proteomes" id="UP000701341">
    <property type="component" value="Unassembled WGS sequence"/>
</dbReference>
<sequence length="223" mass="24583">MRLLDIEAKAPLFSQFLEALNGLSSIRAYGWTEDYHRRNQIALDASQRSSYLLYCIQRWIGLVLDLIVACIAVIVIAVAISMKGRPSMNLLGIALFNIVNFSGTLQRLVIYWIGLETSIGAVSRIRSYVLQATTEDLDTETVAVPEDWPQQGGIDITGLSASYEYVLGCFLGFFGYMLNSLSVPLQILFSWELISKFSPAKRLPSVAGLAGLCYPTSGCVSTH</sequence>
<dbReference type="InterPro" id="IPR011527">
    <property type="entry name" value="ABC1_TM_dom"/>
</dbReference>
<evidence type="ECO:0000313" key="9">
    <source>
        <dbReference type="EMBL" id="KAF7526870.1"/>
    </source>
</evidence>
<keyword evidence="5 7" id="KW-1133">Transmembrane helix</keyword>
<keyword evidence="2 7" id="KW-0812">Transmembrane</keyword>
<feature type="transmembrane region" description="Helical" evidence="7">
    <location>
        <begin position="92"/>
        <end position="113"/>
    </location>
</feature>
<dbReference type="EMBL" id="JAAOZQ010000019">
    <property type="protein sequence ID" value="KAF7526870.1"/>
    <property type="molecule type" value="Genomic_DNA"/>
</dbReference>
<feature type="transmembrane region" description="Helical" evidence="7">
    <location>
        <begin position="165"/>
        <end position="189"/>
    </location>
</feature>
<dbReference type="SUPFAM" id="SSF90123">
    <property type="entry name" value="ABC transporter transmembrane region"/>
    <property type="match status" value="1"/>
</dbReference>
<dbReference type="PANTHER" id="PTHR24223:SF399">
    <property type="entry name" value="ABC TRANSPORTER ATNG"/>
    <property type="match status" value="1"/>
</dbReference>
<proteinExistence type="predicted"/>
<feature type="transmembrane region" description="Helical" evidence="7">
    <location>
        <begin position="59"/>
        <end position="80"/>
    </location>
</feature>
<dbReference type="InterPro" id="IPR050173">
    <property type="entry name" value="ABC_transporter_C-like"/>
</dbReference>
<dbReference type="Gene3D" id="1.20.1560.10">
    <property type="entry name" value="ABC transporter type 1, transmembrane domain"/>
    <property type="match status" value="1"/>
</dbReference>
<gene>
    <name evidence="9" type="ORF">PCG10_003424</name>
</gene>
<protein>
    <recommendedName>
        <fullName evidence="8">ABC transmembrane type-1 domain-containing protein</fullName>
    </recommendedName>
</protein>
<keyword evidence="3" id="KW-0547">Nucleotide-binding</keyword>
<comment type="caution">
    <text evidence="9">The sequence shown here is derived from an EMBL/GenBank/DDBJ whole genome shotgun (WGS) entry which is preliminary data.</text>
</comment>
<accession>A0A9P5GQH1</accession>
<evidence type="ECO:0000313" key="10">
    <source>
        <dbReference type="Proteomes" id="UP000701341"/>
    </source>
</evidence>
<dbReference type="PANTHER" id="PTHR24223">
    <property type="entry name" value="ATP-BINDING CASSETTE SUB-FAMILY C"/>
    <property type="match status" value="1"/>
</dbReference>
<dbReference type="AlphaFoldDB" id="A0A9P5GQH1"/>
<evidence type="ECO:0000256" key="1">
    <source>
        <dbReference type="ARBA" id="ARBA00022448"/>
    </source>
</evidence>
<evidence type="ECO:0000256" key="2">
    <source>
        <dbReference type="ARBA" id="ARBA00022692"/>
    </source>
</evidence>
<dbReference type="GO" id="GO:0016020">
    <property type="term" value="C:membrane"/>
    <property type="evidence" value="ECO:0007669"/>
    <property type="project" value="InterPro"/>
</dbReference>
<keyword evidence="10" id="KW-1185">Reference proteome</keyword>
<dbReference type="GO" id="GO:0005524">
    <property type="term" value="F:ATP binding"/>
    <property type="evidence" value="ECO:0007669"/>
    <property type="project" value="UniProtKB-KW"/>
</dbReference>